<keyword evidence="2" id="KW-1185">Reference proteome</keyword>
<sequence>MYRSGWGTKEDQEMILAVKIKRSAFDLVLNKAVHTRYDPDIYPIMAVMNP</sequence>
<organism evidence="1 2">
    <name type="scientific">Marinithermofilum abyssi</name>
    <dbReference type="NCBI Taxonomy" id="1571185"/>
    <lineage>
        <taxon>Bacteria</taxon>
        <taxon>Bacillati</taxon>
        <taxon>Bacillota</taxon>
        <taxon>Bacilli</taxon>
        <taxon>Bacillales</taxon>
        <taxon>Thermoactinomycetaceae</taxon>
        <taxon>Marinithermofilum</taxon>
    </lineage>
</organism>
<evidence type="ECO:0000313" key="1">
    <source>
        <dbReference type="EMBL" id="GGE23471.1"/>
    </source>
</evidence>
<dbReference type="EMBL" id="BMHQ01000010">
    <property type="protein sequence ID" value="GGE23471.1"/>
    <property type="molecule type" value="Genomic_DNA"/>
</dbReference>
<proteinExistence type="predicted"/>
<gene>
    <name evidence="1" type="ORF">GCM10011571_26980</name>
</gene>
<evidence type="ECO:0000313" key="2">
    <source>
        <dbReference type="Proteomes" id="UP000625210"/>
    </source>
</evidence>
<reference evidence="1" key="1">
    <citation type="journal article" date="2014" name="Int. J. Syst. Evol. Microbiol.">
        <title>Complete genome sequence of Corynebacterium casei LMG S-19264T (=DSM 44701T), isolated from a smear-ripened cheese.</title>
        <authorList>
            <consortium name="US DOE Joint Genome Institute (JGI-PGF)"/>
            <person name="Walter F."/>
            <person name="Albersmeier A."/>
            <person name="Kalinowski J."/>
            <person name="Ruckert C."/>
        </authorList>
    </citation>
    <scope>NUCLEOTIDE SEQUENCE</scope>
    <source>
        <strain evidence="1">CGMCC 1.15179</strain>
    </source>
</reference>
<accession>A0A8J2YD83</accession>
<dbReference type="InterPro" id="IPR025633">
    <property type="entry name" value="DUF4291"/>
</dbReference>
<reference evidence="1" key="2">
    <citation type="submission" date="2020-09" db="EMBL/GenBank/DDBJ databases">
        <authorList>
            <person name="Sun Q."/>
            <person name="Zhou Y."/>
        </authorList>
    </citation>
    <scope>NUCLEOTIDE SEQUENCE</scope>
    <source>
        <strain evidence="1">CGMCC 1.15179</strain>
    </source>
</reference>
<dbReference type="Pfam" id="PF14124">
    <property type="entry name" value="DUF4291"/>
    <property type="match status" value="1"/>
</dbReference>
<name>A0A8J2YD83_9BACL</name>
<dbReference type="Proteomes" id="UP000625210">
    <property type="component" value="Unassembled WGS sequence"/>
</dbReference>
<comment type="caution">
    <text evidence="1">The sequence shown here is derived from an EMBL/GenBank/DDBJ whole genome shotgun (WGS) entry which is preliminary data.</text>
</comment>
<protein>
    <submittedName>
        <fullName evidence="1">Uncharacterized protein</fullName>
    </submittedName>
</protein>
<dbReference type="AlphaFoldDB" id="A0A8J2YD83"/>